<evidence type="ECO:0000313" key="2">
    <source>
        <dbReference type="EMBL" id="KAH8085476.1"/>
    </source>
</evidence>
<comment type="caution">
    <text evidence="2">The sequence shown here is derived from an EMBL/GenBank/DDBJ whole genome shotgun (WGS) entry which is preliminary data.</text>
</comment>
<organism evidence="2 3">
    <name type="scientific">Cristinia sonorae</name>
    <dbReference type="NCBI Taxonomy" id="1940300"/>
    <lineage>
        <taxon>Eukaryota</taxon>
        <taxon>Fungi</taxon>
        <taxon>Dikarya</taxon>
        <taxon>Basidiomycota</taxon>
        <taxon>Agaricomycotina</taxon>
        <taxon>Agaricomycetes</taxon>
        <taxon>Agaricomycetidae</taxon>
        <taxon>Agaricales</taxon>
        <taxon>Pleurotineae</taxon>
        <taxon>Stephanosporaceae</taxon>
        <taxon>Cristinia</taxon>
    </lineage>
</organism>
<dbReference type="Pfam" id="PF08241">
    <property type="entry name" value="Methyltransf_11"/>
    <property type="match status" value="1"/>
</dbReference>
<dbReference type="CDD" id="cd02440">
    <property type="entry name" value="AdoMet_MTases"/>
    <property type="match status" value="1"/>
</dbReference>
<dbReference type="AlphaFoldDB" id="A0A8K0UFI7"/>
<feature type="domain" description="Methyltransferase type 11" evidence="1">
    <location>
        <begin position="78"/>
        <end position="185"/>
    </location>
</feature>
<dbReference type="PANTHER" id="PTHR45036:SF1">
    <property type="entry name" value="METHYLTRANSFERASE LIKE 7A"/>
    <property type="match status" value="1"/>
</dbReference>
<dbReference type="Proteomes" id="UP000813824">
    <property type="component" value="Unassembled WGS sequence"/>
</dbReference>
<dbReference type="Gene3D" id="3.40.50.150">
    <property type="entry name" value="Vaccinia Virus protein VP39"/>
    <property type="match status" value="1"/>
</dbReference>
<dbReference type="InterPro" id="IPR013216">
    <property type="entry name" value="Methyltransf_11"/>
</dbReference>
<dbReference type="GO" id="GO:0008757">
    <property type="term" value="F:S-adenosylmethionine-dependent methyltransferase activity"/>
    <property type="evidence" value="ECO:0007669"/>
    <property type="project" value="InterPro"/>
</dbReference>
<reference evidence="2" key="1">
    <citation type="journal article" date="2021" name="New Phytol.">
        <title>Evolutionary innovations through gain and loss of genes in the ectomycorrhizal Boletales.</title>
        <authorList>
            <person name="Wu G."/>
            <person name="Miyauchi S."/>
            <person name="Morin E."/>
            <person name="Kuo A."/>
            <person name="Drula E."/>
            <person name="Varga T."/>
            <person name="Kohler A."/>
            <person name="Feng B."/>
            <person name="Cao Y."/>
            <person name="Lipzen A."/>
            <person name="Daum C."/>
            <person name="Hundley H."/>
            <person name="Pangilinan J."/>
            <person name="Johnson J."/>
            <person name="Barry K."/>
            <person name="LaButti K."/>
            <person name="Ng V."/>
            <person name="Ahrendt S."/>
            <person name="Min B."/>
            <person name="Choi I.G."/>
            <person name="Park H."/>
            <person name="Plett J.M."/>
            <person name="Magnuson J."/>
            <person name="Spatafora J.W."/>
            <person name="Nagy L.G."/>
            <person name="Henrissat B."/>
            <person name="Grigoriev I.V."/>
            <person name="Yang Z.L."/>
            <person name="Xu J."/>
            <person name="Martin F.M."/>
        </authorList>
    </citation>
    <scope>NUCLEOTIDE SEQUENCE</scope>
    <source>
        <strain evidence="2">KKN 215</strain>
    </source>
</reference>
<protein>
    <submittedName>
        <fullName evidence="2">S-adenosyl-L-methionine-dependent methyltransferase</fullName>
    </submittedName>
</protein>
<dbReference type="EMBL" id="JAEVFJ010000044">
    <property type="protein sequence ID" value="KAH8085476.1"/>
    <property type="molecule type" value="Genomic_DNA"/>
</dbReference>
<sequence length="259" mass="29100">MKLSKAFGPLTDLRYAFQAAFVPTLCDIAQTPSMLLSPVSISRRFMAYVWGLFGNGTDEAARAVKVGLIPSHAYGIVLDIGAGHGHTADYLDHQRVTKYVALEPNTLMHKEIRARANDAGFSEEDGTLIILSYGAQDVVQICASLGDNTVDTLISVLTLCSIPSPEHTVKNLVGHVLKPGGTFLFYEHVRNPLEDVAWWQWFWTPLWKTAFDGCRLDRPTHLWIDAMPVWETSEIWGKEGEDEESLFWHRVGRFVKKRV</sequence>
<proteinExistence type="predicted"/>
<evidence type="ECO:0000313" key="3">
    <source>
        <dbReference type="Proteomes" id="UP000813824"/>
    </source>
</evidence>
<dbReference type="InterPro" id="IPR052356">
    <property type="entry name" value="Thiol_S-MT"/>
</dbReference>
<keyword evidence="2" id="KW-0489">Methyltransferase</keyword>
<dbReference type="GO" id="GO:0032259">
    <property type="term" value="P:methylation"/>
    <property type="evidence" value="ECO:0007669"/>
    <property type="project" value="UniProtKB-KW"/>
</dbReference>
<name>A0A8K0UFI7_9AGAR</name>
<dbReference type="PANTHER" id="PTHR45036">
    <property type="entry name" value="METHYLTRANSFERASE LIKE 7B"/>
    <property type="match status" value="1"/>
</dbReference>
<evidence type="ECO:0000259" key="1">
    <source>
        <dbReference type="Pfam" id="PF08241"/>
    </source>
</evidence>
<keyword evidence="3" id="KW-1185">Reference proteome</keyword>
<dbReference type="InterPro" id="IPR029063">
    <property type="entry name" value="SAM-dependent_MTases_sf"/>
</dbReference>
<dbReference type="SUPFAM" id="SSF53335">
    <property type="entry name" value="S-adenosyl-L-methionine-dependent methyltransferases"/>
    <property type="match status" value="1"/>
</dbReference>
<keyword evidence="2" id="KW-0808">Transferase</keyword>
<gene>
    <name evidence="2" type="ORF">BXZ70DRAFT_900154</name>
</gene>
<accession>A0A8K0UFI7</accession>
<dbReference type="OrthoDB" id="540004at2759"/>